<evidence type="ECO:0000313" key="7">
    <source>
        <dbReference type="Proteomes" id="UP000246740"/>
    </source>
</evidence>
<feature type="coiled-coil region" evidence="3">
    <location>
        <begin position="706"/>
        <end position="733"/>
    </location>
</feature>
<dbReference type="InParanoid" id="A0A317XV72"/>
<dbReference type="AlphaFoldDB" id="A0A317XV72"/>
<feature type="compositionally biased region" description="Low complexity" evidence="4">
    <location>
        <begin position="295"/>
        <end position="304"/>
    </location>
</feature>
<feature type="compositionally biased region" description="Polar residues" evidence="4">
    <location>
        <begin position="1230"/>
        <end position="1247"/>
    </location>
</feature>
<feature type="region of interest" description="Disordered" evidence="4">
    <location>
        <begin position="633"/>
        <end position="672"/>
    </location>
</feature>
<accession>A0A317XV72</accession>
<feature type="coiled-coil region" evidence="3">
    <location>
        <begin position="932"/>
        <end position="976"/>
    </location>
</feature>
<gene>
    <name evidence="6" type="ORF">BCV70DRAFT_198475</name>
</gene>
<sequence length="1247" mass="137654">MSRQPRRYPVASTSYQVPPREQLHRHANGAPIMAARSHDLPGDVYIPASDEERNRMGIESRLLQPNAPTYRPDELRGDATSASSVWDSYDLIGREDRRPPTSRAPASALPARHAEGFDESLIPGVGRGLRSDQVPQSSYHEQLRGLRQHTSHLTSSSHPSPYHPGKYRDGYGAARNHSSRPTTAASATARMPVTTSSARKAAPSATQMRHAQVDTASETENGDSGTDSADSDDNCNEYGSVQSTGNHRNFAATEAGQTATMTGNFRPRPRLGEDTLNRIEFDLYTDTDSERRTRSATAPAPRQTRQSDVKAAPCHDPLGPFASPRPANTFGMNAANYQQHLASRTLTSPALRTLIGDRSRSPDSPTPAPSVDGMLPPRKGIRRDEAISDKVQPLQQGQAVRQAPLVRDRSNSAVSSFADLARKLQRDVDLTRRGAEGAAAVAPGTGNDDAEEHGSQSNSGGSGFGPGSQASSARTRVEANQVRGVKPSTSSLHFNGHGYPSYAKPTARAVSPSPFAVRLPDITGLTSALCSPERGREGMQHRGFDEGVGSQKARLEELANLRSFVEGIQTELDRAGERIMNLEETQELQAHEVHDLRSEMQNVIRDVRTKQSTSDSQLIEIVLERLEKQQRLSAEDRAQVNENAPQGPSQSTAATNTVQQESQSAAAPVAEPHYAAETKTLASRIETALAPPQERQSAPKTNSETVDRLYSELNKLRAAMDEQFRNAAAAMDEQFRNAAATYTEAYEGQVKYPSAAEKANQATHPKAGAATEAISTRDPWEAIEALRLQVANLSHEVDSLNGMVYEQLCAPKERVGDAERPGERAQYFAATSSAAHLRHEQAFERRDHRKPVFNSHRRLRDDLHPASDPVFPTTQFAAPMRSSTPPPRHGGLAQNAGMETRHQQYDRPGYVEDDDYDRTLNAVAENIRFQKAQQAQRRRQQLEDELIRAEEEAEQLRQQRREVEQDEFEISQLAEARATRASARVARASELAGQDHDAQVCSVCSSKLRSDKRKEARKSKMLKAEQRREAVEMEESILVDALEADPQQPAAHRFGQREIETLQRILQEHWDEFHHQRMLYSELADELKTLSPNMSRVKRRILADHVLEAVELLELKADRINRLEKVLASCQVPLTSTFPAKQSAPTPPEERNGQQQPLSRRRTSDEDDENRKQAGSRLASRSSVGTAASHITGGSRNRLREAIDAHARHGGSPESARNPSSRQSHRKSSHTTQARTNSPPTTLQHDS</sequence>
<feature type="compositionally biased region" description="Basic and acidic residues" evidence="4">
    <location>
        <begin position="270"/>
        <end position="281"/>
    </location>
</feature>
<feature type="compositionally biased region" description="Polar residues" evidence="4">
    <location>
        <begin position="237"/>
        <end position="247"/>
    </location>
</feature>
<feature type="compositionally biased region" description="Basic and acidic residues" evidence="4">
    <location>
        <begin position="1198"/>
        <end position="1207"/>
    </location>
</feature>
<evidence type="ECO:0000313" key="6">
    <source>
        <dbReference type="EMBL" id="PWZ02197.1"/>
    </source>
</evidence>
<evidence type="ECO:0000256" key="4">
    <source>
        <dbReference type="SAM" id="MobiDB-lite"/>
    </source>
</evidence>
<feature type="compositionally biased region" description="Low complexity" evidence="4">
    <location>
        <begin position="179"/>
        <end position="190"/>
    </location>
</feature>
<feature type="region of interest" description="Disordered" evidence="4">
    <location>
        <begin position="392"/>
        <end position="412"/>
    </location>
</feature>
<dbReference type="Proteomes" id="UP000246740">
    <property type="component" value="Unassembled WGS sequence"/>
</dbReference>
<dbReference type="OrthoDB" id="76453at2759"/>
<evidence type="ECO:0000256" key="2">
    <source>
        <dbReference type="ARBA" id="ARBA00022490"/>
    </source>
</evidence>
<dbReference type="GO" id="GO:0008017">
    <property type="term" value="F:microtubule binding"/>
    <property type="evidence" value="ECO:0007669"/>
    <property type="project" value="InterPro"/>
</dbReference>
<name>A0A317XV72_9BASI</name>
<evidence type="ECO:0000259" key="5">
    <source>
        <dbReference type="Pfam" id="PF06657"/>
    </source>
</evidence>
<dbReference type="Pfam" id="PF06657">
    <property type="entry name" value="Cep57_MT_bd"/>
    <property type="match status" value="1"/>
</dbReference>
<feature type="region of interest" description="Disordered" evidence="4">
    <location>
        <begin position="435"/>
        <end position="497"/>
    </location>
</feature>
<comment type="subcellular location">
    <subcellularLocation>
        <location evidence="1">Cytoplasm</location>
    </subcellularLocation>
</comment>
<keyword evidence="3" id="KW-0175">Coiled coil</keyword>
<keyword evidence="7" id="KW-1185">Reference proteome</keyword>
<reference evidence="6 7" key="1">
    <citation type="journal article" date="2018" name="Mol. Biol. Evol.">
        <title>Broad Genomic Sampling Reveals a Smut Pathogenic Ancestry of the Fungal Clade Ustilaginomycotina.</title>
        <authorList>
            <person name="Kijpornyongpan T."/>
            <person name="Mondo S.J."/>
            <person name="Barry K."/>
            <person name="Sandor L."/>
            <person name="Lee J."/>
            <person name="Lipzen A."/>
            <person name="Pangilinan J."/>
            <person name="LaButti K."/>
            <person name="Hainaut M."/>
            <person name="Henrissat B."/>
            <person name="Grigoriev I.V."/>
            <person name="Spatafora J.W."/>
            <person name="Aime M.C."/>
        </authorList>
    </citation>
    <scope>NUCLEOTIDE SEQUENCE [LARGE SCALE GENOMIC DNA]</scope>
    <source>
        <strain evidence="6 7">MCA 3645</strain>
    </source>
</reference>
<evidence type="ECO:0000256" key="3">
    <source>
        <dbReference type="SAM" id="Coils"/>
    </source>
</evidence>
<organism evidence="6 7">
    <name type="scientific">Testicularia cyperi</name>
    <dbReference type="NCBI Taxonomy" id="1882483"/>
    <lineage>
        <taxon>Eukaryota</taxon>
        <taxon>Fungi</taxon>
        <taxon>Dikarya</taxon>
        <taxon>Basidiomycota</taxon>
        <taxon>Ustilaginomycotina</taxon>
        <taxon>Ustilaginomycetes</taxon>
        <taxon>Ustilaginales</taxon>
        <taxon>Anthracoideaceae</taxon>
        <taxon>Testicularia</taxon>
    </lineage>
</organism>
<evidence type="ECO:0000256" key="1">
    <source>
        <dbReference type="ARBA" id="ARBA00004496"/>
    </source>
</evidence>
<feature type="region of interest" description="Disordered" evidence="4">
    <location>
        <begin position="93"/>
        <end position="312"/>
    </location>
</feature>
<dbReference type="EMBL" id="KZ819189">
    <property type="protein sequence ID" value="PWZ02197.1"/>
    <property type="molecule type" value="Genomic_DNA"/>
</dbReference>
<proteinExistence type="predicted"/>
<feature type="compositionally biased region" description="Polar residues" evidence="4">
    <location>
        <begin position="640"/>
        <end position="664"/>
    </location>
</feature>
<feature type="region of interest" description="Disordered" evidence="4">
    <location>
        <begin position="1137"/>
        <end position="1247"/>
    </location>
</feature>
<dbReference type="InterPro" id="IPR024957">
    <property type="entry name" value="Cep57_MT-bd_dom"/>
</dbReference>
<feature type="compositionally biased region" description="Low complexity" evidence="4">
    <location>
        <begin position="151"/>
        <end position="164"/>
    </location>
</feature>
<feature type="region of interest" description="Disordered" evidence="4">
    <location>
        <begin position="355"/>
        <end position="379"/>
    </location>
</feature>
<dbReference type="GO" id="GO:0005737">
    <property type="term" value="C:cytoplasm"/>
    <property type="evidence" value="ECO:0007669"/>
    <property type="project" value="UniProtKB-SubCell"/>
</dbReference>
<feature type="domain" description="Cep57 centrosome microtubule-binding" evidence="5">
    <location>
        <begin position="1060"/>
        <end position="1126"/>
    </location>
</feature>
<protein>
    <recommendedName>
        <fullName evidence="5">Cep57 centrosome microtubule-binding domain-containing protein</fullName>
    </recommendedName>
</protein>
<keyword evidence="2" id="KW-0963">Cytoplasm</keyword>
<feature type="compositionally biased region" description="Polar residues" evidence="4">
    <location>
        <begin position="193"/>
        <end position="219"/>
    </location>
</feature>